<sequence length="108" mass="11446">MPVTCNQDASSSNGEEEDTVATNGGGGEAQEGRGKAYGRFEGGWRKGGRVAPSVGSNEGYGRKAERGVAPLPTPSTQAFWIQPFSKEIDETTIPPNFHEVVIESFNGT</sequence>
<keyword evidence="3" id="KW-1185">Reference proteome</keyword>
<comment type="caution">
    <text evidence="2">The sequence shown here is derived from an EMBL/GenBank/DDBJ whole genome shotgun (WGS) entry which is preliminary data.</text>
</comment>
<name>A0A371EGM3_MUCPR</name>
<evidence type="ECO:0000313" key="2">
    <source>
        <dbReference type="EMBL" id="RDX65185.1"/>
    </source>
</evidence>
<dbReference type="Proteomes" id="UP000257109">
    <property type="component" value="Unassembled WGS sequence"/>
</dbReference>
<proteinExistence type="predicted"/>
<evidence type="ECO:0000313" key="3">
    <source>
        <dbReference type="Proteomes" id="UP000257109"/>
    </source>
</evidence>
<organism evidence="2 3">
    <name type="scientific">Mucuna pruriens</name>
    <name type="common">Velvet bean</name>
    <name type="synonym">Dolichos pruriens</name>
    <dbReference type="NCBI Taxonomy" id="157652"/>
    <lineage>
        <taxon>Eukaryota</taxon>
        <taxon>Viridiplantae</taxon>
        <taxon>Streptophyta</taxon>
        <taxon>Embryophyta</taxon>
        <taxon>Tracheophyta</taxon>
        <taxon>Spermatophyta</taxon>
        <taxon>Magnoliopsida</taxon>
        <taxon>eudicotyledons</taxon>
        <taxon>Gunneridae</taxon>
        <taxon>Pentapetalae</taxon>
        <taxon>rosids</taxon>
        <taxon>fabids</taxon>
        <taxon>Fabales</taxon>
        <taxon>Fabaceae</taxon>
        <taxon>Papilionoideae</taxon>
        <taxon>50 kb inversion clade</taxon>
        <taxon>NPAAA clade</taxon>
        <taxon>indigoferoid/millettioid clade</taxon>
        <taxon>Phaseoleae</taxon>
        <taxon>Mucuna</taxon>
    </lineage>
</organism>
<dbReference type="EMBL" id="QJKJ01014023">
    <property type="protein sequence ID" value="RDX65185.1"/>
    <property type="molecule type" value="Genomic_DNA"/>
</dbReference>
<protein>
    <submittedName>
        <fullName evidence="2">Uncharacterized protein</fullName>
    </submittedName>
</protein>
<dbReference type="OrthoDB" id="1740536at2759"/>
<feature type="compositionally biased region" description="Polar residues" evidence="1">
    <location>
        <begin position="1"/>
        <end position="13"/>
    </location>
</feature>
<feature type="region of interest" description="Disordered" evidence="1">
    <location>
        <begin position="1"/>
        <end position="75"/>
    </location>
</feature>
<evidence type="ECO:0000256" key="1">
    <source>
        <dbReference type="SAM" id="MobiDB-lite"/>
    </source>
</evidence>
<gene>
    <name evidence="2" type="ORF">CR513_56179</name>
</gene>
<feature type="non-terminal residue" evidence="2">
    <location>
        <position position="1"/>
    </location>
</feature>
<dbReference type="AlphaFoldDB" id="A0A371EGM3"/>
<reference evidence="2" key="1">
    <citation type="submission" date="2018-05" db="EMBL/GenBank/DDBJ databases">
        <title>Draft genome of Mucuna pruriens seed.</title>
        <authorList>
            <person name="Nnadi N.E."/>
            <person name="Vos R."/>
            <person name="Hasami M.H."/>
            <person name="Devisetty U.K."/>
            <person name="Aguiy J.C."/>
        </authorList>
    </citation>
    <scope>NUCLEOTIDE SEQUENCE [LARGE SCALE GENOMIC DNA]</scope>
    <source>
        <strain evidence="2">JCA_2017</strain>
    </source>
</reference>
<accession>A0A371EGM3</accession>